<dbReference type="Proteomes" id="UP001208689">
    <property type="component" value="Chromosome"/>
</dbReference>
<dbReference type="EMBL" id="CP104013">
    <property type="protein sequence ID" value="UYP43941.1"/>
    <property type="molecule type" value="Genomic_DNA"/>
</dbReference>
<evidence type="ECO:0000313" key="1">
    <source>
        <dbReference type="EMBL" id="UYP43941.1"/>
    </source>
</evidence>
<reference evidence="1" key="1">
    <citation type="submission" date="2022-09" db="EMBL/GenBank/DDBJ databases">
        <title>Actin cytoskeleton and complex cell architecture in an #Asgard archaeon.</title>
        <authorList>
            <person name="Ponce Toledo R.I."/>
            <person name="Schleper C."/>
            <person name="Rodrigues Oliveira T."/>
            <person name="Wollweber F."/>
            <person name="Xu J."/>
            <person name="Rittmann S."/>
            <person name="Klingl A."/>
            <person name="Pilhofer M."/>
        </authorList>
    </citation>
    <scope>NUCLEOTIDE SEQUENCE</scope>
    <source>
        <strain evidence="1">B-35</strain>
    </source>
</reference>
<sequence length="271" mass="32578">MIGLYSEDVEKHINIIKKEKTSLIINLRNNSDEEKDDNYRRIIRLELEIADMEIIRGFYNKAISNIKNGLIFLDKLQNSHHFIEKICLRGLIEEKFSSENRELFFKFLIKDKDPIDEDLEQISDSLRNTFAYIIDEFVENKFKANLQNLNKSHFYLYQNTPFRYLDLIPKPIIKIGSYPLYSEHFNTFFSVYSENWDFFSIKDNLVHPSLEYNRLLIFANSFKRRIAEQNVKILTFYENLLKSFSNWKTDEIKEWEKKTQILNHFGRDAKI</sequence>
<proteinExistence type="predicted"/>
<name>A0ABY6HKK3_9ARCH</name>
<evidence type="ECO:0000313" key="2">
    <source>
        <dbReference type="Proteomes" id="UP001208689"/>
    </source>
</evidence>
<organism evidence="1 2">
    <name type="scientific">Candidatus Lokiarchaeum ossiferum</name>
    <dbReference type="NCBI Taxonomy" id="2951803"/>
    <lineage>
        <taxon>Archaea</taxon>
        <taxon>Promethearchaeati</taxon>
        <taxon>Promethearchaeota</taxon>
        <taxon>Promethearchaeia</taxon>
        <taxon>Promethearchaeales</taxon>
        <taxon>Promethearchaeaceae</taxon>
        <taxon>Candidatus Lokiarchaeum</taxon>
    </lineage>
</organism>
<gene>
    <name evidence="1" type="ORF">NEF87_000226</name>
</gene>
<protein>
    <submittedName>
        <fullName evidence="1">Uncharacterized protein</fullName>
    </submittedName>
</protein>
<keyword evidence="2" id="KW-1185">Reference proteome</keyword>
<accession>A0ABY6HKK3</accession>